<keyword evidence="2" id="KW-1185">Reference proteome</keyword>
<dbReference type="Proteomes" id="UP000887013">
    <property type="component" value="Unassembled WGS sequence"/>
</dbReference>
<gene>
    <name evidence="1" type="ORF">NPIL_413181</name>
</gene>
<evidence type="ECO:0000313" key="1">
    <source>
        <dbReference type="EMBL" id="GFT18501.1"/>
    </source>
</evidence>
<proteinExistence type="predicted"/>
<sequence length="90" mass="10017">MYGADYDIFYRDPKANSIDPINVNSDDKLAVSAHSNSKMRDIMKKTDPNFQDNMICPTLTASFSFTANTVQPPSMSYPIISLSPVPNLQL</sequence>
<name>A0A8X6NJI2_NEPPI</name>
<dbReference type="AlphaFoldDB" id="A0A8X6NJI2"/>
<organism evidence="1 2">
    <name type="scientific">Nephila pilipes</name>
    <name type="common">Giant wood spider</name>
    <name type="synonym">Nephila maculata</name>
    <dbReference type="NCBI Taxonomy" id="299642"/>
    <lineage>
        <taxon>Eukaryota</taxon>
        <taxon>Metazoa</taxon>
        <taxon>Ecdysozoa</taxon>
        <taxon>Arthropoda</taxon>
        <taxon>Chelicerata</taxon>
        <taxon>Arachnida</taxon>
        <taxon>Araneae</taxon>
        <taxon>Araneomorphae</taxon>
        <taxon>Entelegynae</taxon>
        <taxon>Araneoidea</taxon>
        <taxon>Nephilidae</taxon>
        <taxon>Nephila</taxon>
    </lineage>
</organism>
<evidence type="ECO:0000313" key="2">
    <source>
        <dbReference type="Proteomes" id="UP000887013"/>
    </source>
</evidence>
<reference evidence="1" key="1">
    <citation type="submission" date="2020-08" db="EMBL/GenBank/DDBJ databases">
        <title>Multicomponent nature underlies the extraordinary mechanical properties of spider dragline silk.</title>
        <authorList>
            <person name="Kono N."/>
            <person name="Nakamura H."/>
            <person name="Mori M."/>
            <person name="Yoshida Y."/>
            <person name="Ohtoshi R."/>
            <person name="Malay A.D."/>
            <person name="Moran D.A.P."/>
            <person name="Tomita M."/>
            <person name="Numata K."/>
            <person name="Arakawa K."/>
        </authorList>
    </citation>
    <scope>NUCLEOTIDE SEQUENCE</scope>
</reference>
<comment type="caution">
    <text evidence="1">The sequence shown here is derived from an EMBL/GenBank/DDBJ whole genome shotgun (WGS) entry which is preliminary data.</text>
</comment>
<protein>
    <submittedName>
        <fullName evidence="1">Uncharacterized protein</fullName>
    </submittedName>
</protein>
<accession>A0A8X6NJI2</accession>
<dbReference type="EMBL" id="BMAW01058869">
    <property type="protein sequence ID" value="GFT18501.1"/>
    <property type="molecule type" value="Genomic_DNA"/>
</dbReference>